<keyword evidence="1" id="KW-0472">Membrane</keyword>
<dbReference type="AlphaFoldDB" id="A0A812T164"/>
<feature type="transmembrane region" description="Helical" evidence="1">
    <location>
        <begin position="35"/>
        <end position="61"/>
    </location>
</feature>
<evidence type="ECO:0000313" key="2">
    <source>
        <dbReference type="EMBL" id="CAE7511396.1"/>
    </source>
</evidence>
<evidence type="ECO:0000256" key="1">
    <source>
        <dbReference type="SAM" id="Phobius"/>
    </source>
</evidence>
<evidence type="ECO:0000313" key="3">
    <source>
        <dbReference type="Proteomes" id="UP000601435"/>
    </source>
</evidence>
<keyword evidence="3" id="KW-1185">Reference proteome</keyword>
<dbReference type="Proteomes" id="UP000601435">
    <property type="component" value="Unassembled WGS sequence"/>
</dbReference>
<feature type="non-terminal residue" evidence="2">
    <location>
        <position position="349"/>
    </location>
</feature>
<dbReference type="OrthoDB" id="407940at2759"/>
<dbReference type="EMBL" id="CAJNJA010023474">
    <property type="protein sequence ID" value="CAE7511396.1"/>
    <property type="molecule type" value="Genomic_DNA"/>
</dbReference>
<feature type="transmembrane region" description="Helical" evidence="1">
    <location>
        <begin position="121"/>
        <end position="144"/>
    </location>
</feature>
<protein>
    <submittedName>
        <fullName evidence="2">Uncharacterized protein</fullName>
    </submittedName>
</protein>
<name>A0A812T164_9DINO</name>
<comment type="caution">
    <text evidence="2">The sequence shown here is derived from an EMBL/GenBank/DDBJ whole genome shotgun (WGS) entry which is preliminary data.</text>
</comment>
<keyword evidence="1" id="KW-0812">Transmembrane</keyword>
<gene>
    <name evidence="2" type="ORF">SNEC2469_LOCUS14609</name>
</gene>
<sequence>MTSLSFQFLGGDPAVLITEDGEQDEILGIYKVLRFLAFATLIIPRLFVTICLCLVGCQYLAQTASLHDIVLNAVALAFVLDVDELLAQVLFTERIRMTLPRIKPLECGDNKLILGFPVKDLLRYILTLGFVLAAVIGFLIPFSANVQAAALALCGGMHDFSFSGGHADSPPVVLQPKYTGMDEWTPSCTAPGEDYDSYLRDYYGFGVNESVASVHNSSFKDSIDYTAIKSRYVLAYALTDPTCPSGHIREPYKSKTAVDNETRSCIAIPQALTENLPANVGVGTIFPSCPRFNASDKCKSPSTPDACIWSWRSIKCEQYEAKPPGHVFARACAAETVQEECDMWRYQVG</sequence>
<organism evidence="2 3">
    <name type="scientific">Symbiodinium necroappetens</name>
    <dbReference type="NCBI Taxonomy" id="1628268"/>
    <lineage>
        <taxon>Eukaryota</taxon>
        <taxon>Sar</taxon>
        <taxon>Alveolata</taxon>
        <taxon>Dinophyceae</taxon>
        <taxon>Suessiales</taxon>
        <taxon>Symbiodiniaceae</taxon>
        <taxon>Symbiodinium</taxon>
    </lineage>
</organism>
<accession>A0A812T164</accession>
<keyword evidence="1" id="KW-1133">Transmembrane helix</keyword>
<reference evidence="2" key="1">
    <citation type="submission" date="2021-02" db="EMBL/GenBank/DDBJ databases">
        <authorList>
            <person name="Dougan E. K."/>
            <person name="Rhodes N."/>
            <person name="Thang M."/>
            <person name="Chan C."/>
        </authorList>
    </citation>
    <scope>NUCLEOTIDE SEQUENCE</scope>
</reference>
<proteinExistence type="predicted"/>